<protein>
    <recommendedName>
        <fullName evidence="5">Outer membrane lipoprotein BamD-like domain-containing protein</fullName>
    </recommendedName>
</protein>
<evidence type="ECO:0000313" key="4">
    <source>
        <dbReference type="Proteomes" id="UP000064967"/>
    </source>
</evidence>
<dbReference type="KEGG" id="llu:AKJ09_01523"/>
<evidence type="ECO:0000313" key="3">
    <source>
        <dbReference type="EMBL" id="AKU94859.1"/>
    </source>
</evidence>
<keyword evidence="2" id="KW-0472">Membrane</keyword>
<evidence type="ECO:0000256" key="2">
    <source>
        <dbReference type="SAM" id="Phobius"/>
    </source>
</evidence>
<dbReference type="STRING" id="1391654.AKJ09_01523"/>
<dbReference type="AlphaFoldDB" id="A0A0K1PP16"/>
<dbReference type="InterPro" id="IPR011990">
    <property type="entry name" value="TPR-like_helical_dom_sf"/>
</dbReference>
<evidence type="ECO:0000256" key="1">
    <source>
        <dbReference type="SAM" id="MobiDB-lite"/>
    </source>
</evidence>
<keyword evidence="2" id="KW-0812">Transmembrane</keyword>
<sequence length="235" mass="24202">MLEDNELFAKIVAADAQHGPRDEALEQLLRDLPPSAAVATTAGATRFASRKTRLAVVGTGLLVFAMAVPLWTYLGSTTPSGAPQAPVPVAQKTSAPTTPDPVMPAPATPSLPSMSIDDLPSVAADSSAAAKGGRNPATASSSKGTLRREVELIAAARRALSSGAPASCLTSLDAYDAEFPSGQFAVESSAMRAEAIALGGDRDRARVLAKAFLAKYPDSPYGARVRSLLSSLEAR</sequence>
<feature type="compositionally biased region" description="Pro residues" evidence="1">
    <location>
        <begin position="98"/>
        <end position="109"/>
    </location>
</feature>
<dbReference type="Proteomes" id="UP000064967">
    <property type="component" value="Chromosome"/>
</dbReference>
<feature type="region of interest" description="Disordered" evidence="1">
    <location>
        <begin position="83"/>
        <end position="144"/>
    </location>
</feature>
<organism evidence="3 4">
    <name type="scientific">Labilithrix luteola</name>
    <dbReference type="NCBI Taxonomy" id="1391654"/>
    <lineage>
        <taxon>Bacteria</taxon>
        <taxon>Pseudomonadati</taxon>
        <taxon>Myxococcota</taxon>
        <taxon>Polyangia</taxon>
        <taxon>Polyangiales</taxon>
        <taxon>Labilitrichaceae</taxon>
        <taxon>Labilithrix</taxon>
    </lineage>
</organism>
<keyword evidence="4" id="KW-1185">Reference proteome</keyword>
<keyword evidence="2" id="KW-1133">Transmembrane helix</keyword>
<accession>A0A0K1PP16</accession>
<feature type="transmembrane region" description="Helical" evidence="2">
    <location>
        <begin position="54"/>
        <end position="74"/>
    </location>
</feature>
<evidence type="ECO:0008006" key="5">
    <source>
        <dbReference type="Google" id="ProtNLM"/>
    </source>
</evidence>
<gene>
    <name evidence="3" type="ORF">AKJ09_01523</name>
</gene>
<name>A0A0K1PP16_9BACT</name>
<dbReference type="EMBL" id="CP012333">
    <property type="protein sequence ID" value="AKU94859.1"/>
    <property type="molecule type" value="Genomic_DNA"/>
</dbReference>
<reference evidence="3 4" key="1">
    <citation type="submission" date="2015-08" db="EMBL/GenBank/DDBJ databases">
        <authorList>
            <person name="Babu N.S."/>
            <person name="Beckwith C.J."/>
            <person name="Beseler K.G."/>
            <person name="Brison A."/>
            <person name="Carone J.V."/>
            <person name="Caskin T.P."/>
            <person name="Diamond M."/>
            <person name="Durham M.E."/>
            <person name="Foxe J.M."/>
            <person name="Go M."/>
            <person name="Henderson B.A."/>
            <person name="Jones I.B."/>
            <person name="McGettigan J.A."/>
            <person name="Micheletti S.J."/>
            <person name="Nasrallah M.E."/>
            <person name="Ortiz D."/>
            <person name="Piller C.R."/>
            <person name="Privatt S.R."/>
            <person name="Schneider S.L."/>
            <person name="Sharp S."/>
            <person name="Smith T.C."/>
            <person name="Stanton J.D."/>
            <person name="Ullery H.E."/>
            <person name="Wilson R.J."/>
            <person name="Serrano M.G."/>
            <person name="Buck G."/>
            <person name="Lee V."/>
            <person name="Wang Y."/>
            <person name="Carvalho R."/>
            <person name="Voegtly L."/>
            <person name="Shi R."/>
            <person name="Duckworth R."/>
            <person name="Johnson A."/>
            <person name="Loviza R."/>
            <person name="Walstead R."/>
            <person name="Shah Z."/>
            <person name="Kiflezghi M."/>
            <person name="Wade K."/>
            <person name="Ball S.L."/>
            <person name="Bradley K.W."/>
            <person name="Asai D.J."/>
            <person name="Bowman C.A."/>
            <person name="Russell D.A."/>
            <person name="Pope W.H."/>
            <person name="Jacobs-Sera D."/>
            <person name="Hendrix R.W."/>
            <person name="Hatfull G.F."/>
        </authorList>
    </citation>
    <scope>NUCLEOTIDE SEQUENCE [LARGE SCALE GENOMIC DNA]</scope>
    <source>
        <strain evidence="3 4">DSM 27648</strain>
    </source>
</reference>
<dbReference type="Gene3D" id="1.25.40.10">
    <property type="entry name" value="Tetratricopeptide repeat domain"/>
    <property type="match status" value="1"/>
</dbReference>
<proteinExistence type="predicted"/>